<dbReference type="Pfam" id="PF00098">
    <property type="entry name" value="zf-CCHC"/>
    <property type="match status" value="1"/>
</dbReference>
<evidence type="ECO:0000313" key="5">
    <source>
        <dbReference type="EMBL" id="PFH45113.1"/>
    </source>
</evidence>
<dbReference type="SMART" id="SM00343">
    <property type="entry name" value="ZnF_C2HC"/>
    <property type="match status" value="1"/>
</dbReference>
<dbReference type="InterPro" id="IPR036875">
    <property type="entry name" value="Znf_CCHC_sf"/>
</dbReference>
<keyword evidence="6" id="KW-1185">Reference proteome</keyword>
<dbReference type="OrthoDB" id="8026949at2759"/>
<reference evidence="5 6" key="1">
    <citation type="submission" date="2014-02" db="EMBL/GenBank/DDBJ databases">
        <title>Transposable element dynamics among asymbiotic and ectomycorrhizal Amanita fungi.</title>
        <authorList>
            <consortium name="DOE Joint Genome Institute"/>
            <person name="Hess J."/>
            <person name="Skrede I."/>
            <person name="Wolfe B."/>
            <person name="LaButti K."/>
            <person name="Ohm R.A."/>
            <person name="Grigoriev I.V."/>
            <person name="Pringle A."/>
        </authorList>
    </citation>
    <scope>NUCLEOTIDE SEQUENCE [LARGE SCALE GENOMIC DNA]</scope>
    <source>
        <strain evidence="5 6">SKay4041</strain>
    </source>
</reference>
<evidence type="ECO:0000259" key="4">
    <source>
        <dbReference type="PROSITE" id="PS50158"/>
    </source>
</evidence>
<protein>
    <recommendedName>
        <fullName evidence="4">CCHC-type domain-containing protein</fullName>
    </recommendedName>
</protein>
<dbReference type="Proteomes" id="UP000242287">
    <property type="component" value="Unassembled WGS sequence"/>
</dbReference>
<dbReference type="GO" id="GO:0008270">
    <property type="term" value="F:zinc ion binding"/>
    <property type="evidence" value="ECO:0007669"/>
    <property type="project" value="UniProtKB-KW"/>
</dbReference>
<organism evidence="5 6">
    <name type="scientific">Amanita thiersii Skay4041</name>
    <dbReference type="NCBI Taxonomy" id="703135"/>
    <lineage>
        <taxon>Eukaryota</taxon>
        <taxon>Fungi</taxon>
        <taxon>Dikarya</taxon>
        <taxon>Basidiomycota</taxon>
        <taxon>Agaricomycotina</taxon>
        <taxon>Agaricomycetes</taxon>
        <taxon>Agaricomycetidae</taxon>
        <taxon>Agaricales</taxon>
        <taxon>Pluteineae</taxon>
        <taxon>Amanitaceae</taxon>
        <taxon>Amanita</taxon>
    </lineage>
</organism>
<dbReference type="AlphaFoldDB" id="A0A2A9NBX1"/>
<evidence type="ECO:0000256" key="2">
    <source>
        <dbReference type="PROSITE-ProRule" id="PRU00047"/>
    </source>
</evidence>
<keyword evidence="1" id="KW-0507">mRNA processing</keyword>
<dbReference type="Gene3D" id="4.10.60.10">
    <property type="entry name" value="Zinc finger, CCHC-type"/>
    <property type="match status" value="1"/>
</dbReference>
<gene>
    <name evidence="5" type="ORF">AMATHDRAFT_9986</name>
</gene>
<dbReference type="GO" id="GO:0003676">
    <property type="term" value="F:nucleic acid binding"/>
    <property type="evidence" value="ECO:0007669"/>
    <property type="project" value="InterPro"/>
</dbReference>
<accession>A0A2A9NBX1</accession>
<keyword evidence="2" id="KW-0863">Zinc-finger</keyword>
<evidence type="ECO:0000313" key="6">
    <source>
        <dbReference type="Proteomes" id="UP000242287"/>
    </source>
</evidence>
<dbReference type="EMBL" id="KZ302556">
    <property type="protein sequence ID" value="PFH45113.1"/>
    <property type="molecule type" value="Genomic_DNA"/>
</dbReference>
<dbReference type="GO" id="GO:0006397">
    <property type="term" value="P:mRNA processing"/>
    <property type="evidence" value="ECO:0007669"/>
    <property type="project" value="UniProtKB-KW"/>
</dbReference>
<feature type="region of interest" description="Disordered" evidence="3">
    <location>
        <begin position="246"/>
        <end position="267"/>
    </location>
</feature>
<dbReference type="InterPro" id="IPR001878">
    <property type="entry name" value="Znf_CCHC"/>
</dbReference>
<proteinExistence type="predicted"/>
<feature type="domain" description="CCHC-type" evidence="4">
    <location>
        <begin position="281"/>
        <end position="296"/>
    </location>
</feature>
<sequence length="364" mass="40831">MMVSGSSGGTKEPDWLLDQALTQIQQLLGAVNNLQHTIAQQGQTIGQLQVQAAVQPPGQTPMFRGPKMATPPIYDGAMATWFMQTGMAQLFRDHFLIYMNTPEFQTQYKESNEPDQIKLLYWDIYKAFGDPNKQATAIQEITTIKQGSQSGEEHIQLFKQSFMRSSYDRIAGIHEFKWSLNSPLLDKCMAVPELLVTLEKWYDLVIQLDCQWRQAVTERKIFATRGGSNTGGKTGFSQQAQWNWQPPVNQPQQQQWRPPAQPIQRDPNAMQVDCNHGPIQCYNCGQTGHMACACPSPQQQQMCLVSTWNSGTDEDRNELWRMVTGSGGEAGGSVACAEEILDEQPVIARVTQTAPCTQHFPFGQ</sequence>
<keyword evidence="2" id="KW-0479">Metal-binding</keyword>
<evidence type="ECO:0000256" key="1">
    <source>
        <dbReference type="ARBA" id="ARBA00022664"/>
    </source>
</evidence>
<evidence type="ECO:0000256" key="3">
    <source>
        <dbReference type="SAM" id="MobiDB-lite"/>
    </source>
</evidence>
<name>A0A2A9NBX1_9AGAR</name>
<dbReference type="STRING" id="703135.A0A2A9NBX1"/>
<dbReference type="PROSITE" id="PS50158">
    <property type="entry name" value="ZF_CCHC"/>
    <property type="match status" value="1"/>
</dbReference>
<keyword evidence="2" id="KW-0862">Zinc</keyword>
<feature type="compositionally biased region" description="Low complexity" evidence="3">
    <location>
        <begin position="246"/>
        <end position="265"/>
    </location>
</feature>
<dbReference type="SUPFAM" id="SSF57756">
    <property type="entry name" value="Retrovirus zinc finger-like domains"/>
    <property type="match status" value="1"/>
</dbReference>